<dbReference type="SUPFAM" id="SSF57850">
    <property type="entry name" value="RING/U-box"/>
    <property type="match status" value="1"/>
</dbReference>
<accession>A0A2D3UYT8</accession>
<protein>
    <recommendedName>
        <fullName evidence="5">RING-type domain-containing protein</fullName>
    </recommendedName>
</protein>
<keyword evidence="7" id="KW-1185">Reference proteome</keyword>
<keyword evidence="2 4" id="KW-0863">Zinc-finger</keyword>
<dbReference type="EMBL" id="FJUY01000005">
    <property type="protein sequence ID" value="CZT18370.1"/>
    <property type="molecule type" value="Genomic_DNA"/>
</dbReference>
<dbReference type="GO" id="GO:0012505">
    <property type="term" value="C:endomembrane system"/>
    <property type="evidence" value="ECO:0007669"/>
    <property type="project" value="TreeGrafter"/>
</dbReference>
<evidence type="ECO:0000259" key="5">
    <source>
        <dbReference type="PROSITE" id="PS50089"/>
    </source>
</evidence>
<evidence type="ECO:0000256" key="3">
    <source>
        <dbReference type="ARBA" id="ARBA00022833"/>
    </source>
</evidence>
<dbReference type="PROSITE" id="PS50089">
    <property type="entry name" value="ZF_RING_2"/>
    <property type="match status" value="1"/>
</dbReference>
<dbReference type="STRING" id="112498.A0A2D3UYT8"/>
<dbReference type="Pfam" id="PF13639">
    <property type="entry name" value="zf-RING_2"/>
    <property type="match status" value="1"/>
</dbReference>
<dbReference type="GeneID" id="35599391"/>
<dbReference type="InterPro" id="IPR013083">
    <property type="entry name" value="Znf_RING/FYVE/PHD"/>
</dbReference>
<evidence type="ECO:0000313" key="7">
    <source>
        <dbReference type="Proteomes" id="UP000225277"/>
    </source>
</evidence>
<evidence type="ECO:0000256" key="4">
    <source>
        <dbReference type="PROSITE-ProRule" id="PRU00175"/>
    </source>
</evidence>
<reference evidence="6 7" key="1">
    <citation type="submission" date="2016-03" db="EMBL/GenBank/DDBJ databases">
        <authorList>
            <person name="Ploux O."/>
        </authorList>
    </citation>
    <scope>NUCLEOTIDE SEQUENCE [LARGE SCALE GENOMIC DNA]</scope>
    <source>
        <strain evidence="6 7">URUG2</strain>
    </source>
</reference>
<gene>
    <name evidence="6" type="ORF">RCC_04214</name>
</gene>
<dbReference type="OrthoDB" id="6105938at2759"/>
<sequence>MPSDMLIRTKMEEEDCLLPTCPTFMISGVTTFASHHESCSICCHELTSAIRIIRCGHYFDRECLASWFASRTRPNTCPMCREELFQKYDELGAVLEIFDGIDFEFDTFDIPGAMQAQIPQIARTNGNLLLSVLSIPNEAMTRIDCRMASSALALAGNTAITVAKVQGFPLNEIEMMDYRYIVKAVYTFLESMDGEEMQVNTMPMEILLGASRVMDNEGWEVDIDSIWPNDIVDLEDDPARRAVQLAFFVTWILWHNIDAVEEAYEGGVED</sequence>
<dbReference type="SMART" id="SM00184">
    <property type="entry name" value="RING"/>
    <property type="match status" value="1"/>
</dbReference>
<dbReference type="InterPro" id="IPR050731">
    <property type="entry name" value="HRD1_E3_ubiq-ligases"/>
</dbReference>
<dbReference type="AlphaFoldDB" id="A0A2D3UYT8"/>
<keyword evidence="3" id="KW-0862">Zinc</keyword>
<feature type="domain" description="RING-type" evidence="5">
    <location>
        <begin position="39"/>
        <end position="81"/>
    </location>
</feature>
<dbReference type="GO" id="GO:0008270">
    <property type="term" value="F:zinc ion binding"/>
    <property type="evidence" value="ECO:0007669"/>
    <property type="project" value="UniProtKB-KW"/>
</dbReference>
<organism evidence="6 7">
    <name type="scientific">Ramularia collo-cygni</name>
    <dbReference type="NCBI Taxonomy" id="112498"/>
    <lineage>
        <taxon>Eukaryota</taxon>
        <taxon>Fungi</taxon>
        <taxon>Dikarya</taxon>
        <taxon>Ascomycota</taxon>
        <taxon>Pezizomycotina</taxon>
        <taxon>Dothideomycetes</taxon>
        <taxon>Dothideomycetidae</taxon>
        <taxon>Mycosphaerellales</taxon>
        <taxon>Mycosphaerellaceae</taxon>
        <taxon>Ramularia</taxon>
    </lineage>
</organism>
<dbReference type="GO" id="GO:0043161">
    <property type="term" value="P:proteasome-mediated ubiquitin-dependent protein catabolic process"/>
    <property type="evidence" value="ECO:0007669"/>
    <property type="project" value="TreeGrafter"/>
</dbReference>
<dbReference type="GO" id="GO:0061630">
    <property type="term" value="F:ubiquitin protein ligase activity"/>
    <property type="evidence" value="ECO:0007669"/>
    <property type="project" value="TreeGrafter"/>
</dbReference>
<dbReference type="PANTHER" id="PTHR22763">
    <property type="entry name" value="RING ZINC FINGER PROTEIN"/>
    <property type="match status" value="1"/>
</dbReference>
<dbReference type="Proteomes" id="UP000225277">
    <property type="component" value="Unassembled WGS sequence"/>
</dbReference>
<evidence type="ECO:0000313" key="6">
    <source>
        <dbReference type="EMBL" id="CZT18370.1"/>
    </source>
</evidence>
<evidence type="ECO:0000256" key="1">
    <source>
        <dbReference type="ARBA" id="ARBA00022723"/>
    </source>
</evidence>
<keyword evidence="1" id="KW-0479">Metal-binding</keyword>
<evidence type="ECO:0000256" key="2">
    <source>
        <dbReference type="ARBA" id="ARBA00022771"/>
    </source>
</evidence>
<dbReference type="Gene3D" id="3.30.40.10">
    <property type="entry name" value="Zinc/RING finger domain, C3HC4 (zinc finger)"/>
    <property type="match status" value="1"/>
</dbReference>
<proteinExistence type="predicted"/>
<dbReference type="RefSeq" id="XP_023625260.1">
    <property type="nucleotide sequence ID" value="XM_023769492.1"/>
</dbReference>
<name>A0A2D3UYT8_9PEZI</name>
<dbReference type="InterPro" id="IPR001841">
    <property type="entry name" value="Znf_RING"/>
</dbReference>